<comment type="domain">
    <text evidence="3">2 residues (Tyr-94 and Arg-97) present in a large hydrophobic pocket are probably involved in substrate specificity. They are important for desuccinylation activity, but dispensable for deacetylation activity.</text>
</comment>
<dbReference type="GO" id="GO:0070403">
    <property type="term" value="F:NAD+ binding"/>
    <property type="evidence" value="ECO:0007669"/>
    <property type="project" value="UniProtKB-UniRule"/>
</dbReference>
<dbReference type="Gene3D" id="3.30.1600.10">
    <property type="entry name" value="SIR2/SIRT2 'Small Domain"/>
    <property type="match status" value="1"/>
</dbReference>
<keyword evidence="3 4" id="KW-0479">Metal-binding</keyword>
<dbReference type="InterPro" id="IPR003000">
    <property type="entry name" value="Sirtuin"/>
</dbReference>
<dbReference type="SUPFAM" id="SSF52467">
    <property type="entry name" value="DHS-like NAD/FAD-binding domain"/>
    <property type="match status" value="1"/>
</dbReference>
<dbReference type="PANTHER" id="PTHR11085">
    <property type="entry name" value="NAD-DEPENDENT PROTEIN DEACYLASE SIRTUIN-5, MITOCHONDRIAL-RELATED"/>
    <property type="match status" value="1"/>
</dbReference>
<dbReference type="EMBL" id="AOKF01003784">
    <property type="protein sequence ID" value="EPN31742.1"/>
    <property type="molecule type" value="Genomic_DNA"/>
</dbReference>
<dbReference type="CDD" id="cd01412">
    <property type="entry name" value="SIRT5_Af1_CobB"/>
    <property type="match status" value="1"/>
</dbReference>
<comment type="cofactor">
    <cofactor evidence="3">
        <name>Zn(2+)</name>
        <dbReference type="ChEBI" id="CHEBI:29105"/>
    </cofactor>
    <text evidence="3">Binds 1 zinc ion per subunit.</text>
</comment>
<comment type="similarity">
    <text evidence="3">Belongs to the sirtuin family. Class III subfamily.</text>
</comment>
<dbReference type="InterPro" id="IPR027546">
    <property type="entry name" value="Sirtuin_class_III"/>
</dbReference>
<gene>
    <name evidence="3" type="primary">cobB</name>
    <name evidence="6" type="ORF">A245_44665</name>
</gene>
<evidence type="ECO:0000259" key="5">
    <source>
        <dbReference type="PROSITE" id="PS50305"/>
    </source>
</evidence>
<evidence type="ECO:0000256" key="3">
    <source>
        <dbReference type="HAMAP-Rule" id="MF_01121"/>
    </source>
</evidence>
<dbReference type="Pfam" id="PF02146">
    <property type="entry name" value="SIR2"/>
    <property type="match status" value="1"/>
</dbReference>
<evidence type="ECO:0000256" key="4">
    <source>
        <dbReference type="PROSITE-ProRule" id="PRU00236"/>
    </source>
</evidence>
<dbReference type="AlphaFoldDB" id="A0A656JJI9"/>
<feature type="binding site" evidence="3">
    <location>
        <begin position="128"/>
        <end position="131"/>
    </location>
    <ligand>
        <name>NAD(+)</name>
        <dbReference type="ChEBI" id="CHEBI:57540"/>
    </ligand>
</feature>
<comment type="subcellular location">
    <subcellularLocation>
        <location evidence="3">Cytoplasm</location>
    </subcellularLocation>
</comment>
<dbReference type="PANTHER" id="PTHR11085:SF10">
    <property type="entry name" value="NAD-DEPENDENT PROTEIN DEACYLASE SIRTUIN-5, MITOCHONDRIAL-RELATED"/>
    <property type="match status" value="1"/>
</dbReference>
<dbReference type="GO" id="GO:0017136">
    <property type="term" value="F:histone deacetylase activity, NAD-dependent"/>
    <property type="evidence" value="ECO:0007669"/>
    <property type="project" value="TreeGrafter"/>
</dbReference>
<evidence type="ECO:0000256" key="1">
    <source>
        <dbReference type="ARBA" id="ARBA00022679"/>
    </source>
</evidence>
<evidence type="ECO:0000313" key="6">
    <source>
        <dbReference type="EMBL" id="EPN31742.1"/>
    </source>
</evidence>
<dbReference type="NCBIfam" id="NF001753">
    <property type="entry name" value="PRK00481.1-3"/>
    <property type="match status" value="1"/>
</dbReference>
<dbReference type="GO" id="GO:0036054">
    <property type="term" value="F:protein-malonyllysine demalonylase activity"/>
    <property type="evidence" value="ECO:0007669"/>
    <property type="project" value="InterPro"/>
</dbReference>
<evidence type="ECO:0000313" key="7">
    <source>
        <dbReference type="Proteomes" id="UP000018849"/>
    </source>
</evidence>
<dbReference type="InterPro" id="IPR029035">
    <property type="entry name" value="DHS-like_NAD/FAD-binding_dom"/>
</dbReference>
<feature type="binding site" evidence="3">
    <location>
        <position position="265"/>
    </location>
    <ligand>
        <name>NAD(+)</name>
        <dbReference type="ChEBI" id="CHEBI:57540"/>
    </ligand>
</feature>
<comment type="catalytic activity">
    <reaction evidence="3">
        <text>N(6)-succinyl-L-lysyl-[protein] + NAD(+) + H2O = 2''-O-succinyl-ADP-D-ribose + nicotinamide + L-lysyl-[protein]</text>
        <dbReference type="Rhea" id="RHEA:47668"/>
        <dbReference type="Rhea" id="RHEA-COMP:9752"/>
        <dbReference type="Rhea" id="RHEA-COMP:11877"/>
        <dbReference type="ChEBI" id="CHEBI:15377"/>
        <dbReference type="ChEBI" id="CHEBI:17154"/>
        <dbReference type="ChEBI" id="CHEBI:29969"/>
        <dbReference type="ChEBI" id="CHEBI:57540"/>
        <dbReference type="ChEBI" id="CHEBI:87830"/>
        <dbReference type="ChEBI" id="CHEBI:87832"/>
    </reaction>
</comment>
<dbReference type="InterPro" id="IPR050134">
    <property type="entry name" value="NAD-dep_sirtuin_deacylases"/>
</dbReference>
<feature type="active site" description="Proton acceptor" evidence="3 4">
    <location>
        <position position="146"/>
    </location>
</feature>
<comment type="caution">
    <text evidence="3">Lacks conserved residue(s) required for the propagation of feature annotation.</text>
</comment>
<keyword evidence="3" id="KW-0963">Cytoplasm</keyword>
<sequence>MIHNPLLPIQHQNARASIDISPPKGMLMTATNALAQQLRTAQHVVVFTGAGASAESGIPTFRDALTGLWERFDPGQLATSEAFRADPSLCWGWYEWRRHKVLRAQPNEGHFAIAELAKHVPRLTVVTQNVDDLHERAGSQNVIHLHGSLHSPRCIDCGQPHTLPLTSDALSEDGSRIEPPRCGACSGYVRPGVVWFGEMLPEDAWSAGLAAAQECDVFLSIGTSGIVYPAAELPLRALGHGATVVHINPVRFEISSQEHSLEGPASVMMQSLLREAFGEHPDPQ</sequence>
<feature type="binding site" evidence="3 4">
    <location>
        <position position="157"/>
    </location>
    <ligand>
        <name>Zn(2+)</name>
        <dbReference type="ChEBI" id="CHEBI:29105"/>
    </ligand>
</feature>
<feature type="binding site" evidence="3">
    <location>
        <begin position="222"/>
        <end position="224"/>
    </location>
    <ligand>
        <name>NAD(+)</name>
        <dbReference type="ChEBI" id="CHEBI:57540"/>
    </ligand>
</feature>
<dbReference type="GO" id="GO:0008270">
    <property type="term" value="F:zinc ion binding"/>
    <property type="evidence" value="ECO:0007669"/>
    <property type="project" value="UniProtKB-UniRule"/>
</dbReference>
<dbReference type="GO" id="GO:0005737">
    <property type="term" value="C:cytoplasm"/>
    <property type="evidence" value="ECO:0007669"/>
    <property type="project" value="UniProtKB-SubCell"/>
</dbReference>
<protein>
    <recommendedName>
        <fullName evidence="3">NAD-dependent protein deacylase</fullName>
        <ecNumber evidence="3">2.3.1.286</ecNumber>
    </recommendedName>
    <alternativeName>
        <fullName evidence="3">Regulatory protein SIR2 homolog</fullName>
    </alternativeName>
</protein>
<proteinExistence type="inferred from homology"/>
<feature type="domain" description="Deacetylase sirtuin-type" evidence="5">
    <location>
        <begin position="23"/>
        <end position="280"/>
    </location>
</feature>
<feature type="binding site" evidence="3 4">
    <location>
        <position position="185"/>
    </location>
    <ligand>
        <name>Zn(2+)</name>
        <dbReference type="ChEBI" id="CHEBI:29105"/>
    </ligand>
</feature>
<name>A0A656JJI9_PSESF</name>
<comment type="catalytic activity">
    <reaction evidence="3">
        <text>N(6)-acetyl-L-lysyl-[protein] + NAD(+) + H2O = 2''-O-acetyl-ADP-D-ribose + nicotinamide + L-lysyl-[protein]</text>
        <dbReference type="Rhea" id="RHEA:43636"/>
        <dbReference type="Rhea" id="RHEA-COMP:9752"/>
        <dbReference type="Rhea" id="RHEA-COMP:10731"/>
        <dbReference type="ChEBI" id="CHEBI:15377"/>
        <dbReference type="ChEBI" id="CHEBI:17154"/>
        <dbReference type="ChEBI" id="CHEBI:29969"/>
        <dbReference type="ChEBI" id="CHEBI:57540"/>
        <dbReference type="ChEBI" id="CHEBI:61930"/>
        <dbReference type="ChEBI" id="CHEBI:83767"/>
        <dbReference type="EC" id="2.3.1.286"/>
    </reaction>
</comment>
<organism evidence="6 7">
    <name type="scientific">Pseudomonas syringae pv. actinidiae ICMP 19096</name>
    <dbReference type="NCBI Taxonomy" id="1194405"/>
    <lineage>
        <taxon>Bacteria</taxon>
        <taxon>Pseudomonadati</taxon>
        <taxon>Pseudomonadota</taxon>
        <taxon>Gammaproteobacteria</taxon>
        <taxon>Pseudomonadales</taxon>
        <taxon>Pseudomonadaceae</taxon>
        <taxon>Pseudomonas</taxon>
        <taxon>Pseudomonas syringae</taxon>
    </lineage>
</organism>
<reference evidence="6 7" key="1">
    <citation type="journal article" date="2013" name="PLoS Pathog.">
        <title>Genomic analysis of the Kiwifruit pathogen Pseudomonas syringae pv. actinidiae provides insight into the origins of an emergent plant disease.</title>
        <authorList>
            <person name="McCann H.C."/>
            <person name="Rikkerink E.H."/>
            <person name="Bertels F."/>
            <person name="Fiers M."/>
            <person name="Lu A."/>
            <person name="Rees-George J."/>
            <person name="Andersen M.T."/>
            <person name="Gleave A.P."/>
            <person name="Haubold B."/>
            <person name="Wohlers M.W."/>
            <person name="Guttman D.S."/>
            <person name="Wang P.W."/>
            <person name="Straub C."/>
            <person name="Vanneste J.L."/>
            <person name="Rainey P.B."/>
            <person name="Templeton M.D."/>
        </authorList>
    </citation>
    <scope>NUCLEOTIDE SEQUENCE [LARGE SCALE GENOMIC DNA]</scope>
    <source>
        <strain evidence="6 7">ICMP 19096</strain>
    </source>
</reference>
<feature type="binding site" evidence="3">
    <location>
        <position position="94"/>
    </location>
    <ligand>
        <name>substrate</name>
    </ligand>
</feature>
<dbReference type="InterPro" id="IPR026590">
    <property type="entry name" value="Ssirtuin_cat_dom"/>
</dbReference>
<dbReference type="PROSITE" id="PS50305">
    <property type="entry name" value="SIRTUIN"/>
    <property type="match status" value="1"/>
</dbReference>
<feature type="binding site" evidence="3 4">
    <location>
        <position position="182"/>
    </location>
    <ligand>
        <name>Zn(2+)</name>
        <dbReference type="ChEBI" id="CHEBI:29105"/>
    </ligand>
</feature>
<feature type="binding site" evidence="3">
    <location>
        <position position="97"/>
    </location>
    <ligand>
        <name>substrate</name>
    </ligand>
</feature>
<keyword evidence="2 3" id="KW-0520">NAD</keyword>
<comment type="caution">
    <text evidence="6">The sequence shown here is derived from an EMBL/GenBank/DDBJ whole genome shotgun (WGS) entry which is preliminary data.</text>
</comment>
<feature type="binding site" evidence="3 4">
    <location>
        <position position="154"/>
    </location>
    <ligand>
        <name>Zn(2+)</name>
        <dbReference type="ChEBI" id="CHEBI:29105"/>
    </ligand>
</feature>
<feature type="binding site" evidence="3">
    <location>
        <begin position="248"/>
        <end position="250"/>
    </location>
    <ligand>
        <name>NAD(+)</name>
        <dbReference type="ChEBI" id="CHEBI:57540"/>
    </ligand>
</feature>
<dbReference type="EC" id="2.3.1.286" evidence="3"/>
<keyword evidence="3 4" id="KW-0862">Zinc</keyword>
<dbReference type="InterPro" id="IPR026591">
    <property type="entry name" value="Sirtuin_cat_small_dom_sf"/>
</dbReference>
<dbReference type="HAMAP" id="MF_01121">
    <property type="entry name" value="Sirtuin_ClassIII"/>
    <property type="match status" value="1"/>
</dbReference>
<accession>A0A656JJI9</accession>
<keyword evidence="1" id="KW-0808">Transferase</keyword>
<evidence type="ECO:0000256" key="2">
    <source>
        <dbReference type="ARBA" id="ARBA00023027"/>
    </source>
</evidence>
<dbReference type="Gene3D" id="3.40.50.1220">
    <property type="entry name" value="TPP-binding domain"/>
    <property type="match status" value="1"/>
</dbReference>
<comment type="function">
    <text evidence="3">NAD-dependent lysine deacetylase and desuccinylase that specifically removes acetyl and succinyl groups on target proteins. Modulates the activities of several proteins which are inactive in their acylated form.</text>
</comment>
<dbReference type="GO" id="GO:0036055">
    <property type="term" value="F:protein-succinyllysine desuccinylase activity"/>
    <property type="evidence" value="ECO:0007669"/>
    <property type="project" value="UniProtKB-UniRule"/>
</dbReference>
<dbReference type="Proteomes" id="UP000018849">
    <property type="component" value="Unassembled WGS sequence"/>
</dbReference>